<dbReference type="Gene3D" id="1.10.1130.10">
    <property type="entry name" value="Flavocytochrome C3, Chain A"/>
    <property type="match status" value="1"/>
</dbReference>
<organism evidence="12 13">
    <name type="scientific">Anaerococcus prevotii (strain ATCC 9321 / DSM 20548 / JCM 6508 / NCTC 11806 / PC1)</name>
    <name type="common">Peptostreptococcus prevotii</name>
    <name type="synonym">Peptococcus prevotii</name>
    <dbReference type="NCBI Taxonomy" id="525919"/>
    <lineage>
        <taxon>Bacteria</taxon>
        <taxon>Bacillati</taxon>
        <taxon>Bacillota</taxon>
        <taxon>Tissierellia</taxon>
        <taxon>Tissierellales</taxon>
        <taxon>Peptoniphilaceae</taxon>
        <taxon>Anaerococcus</taxon>
    </lineage>
</organism>
<keyword evidence="5" id="KW-0479">Metal-binding</keyword>
<proteinExistence type="inferred from homology"/>
<dbReference type="PANTHER" id="PTHR30633:SF0">
    <property type="entry name" value="CYTOCHROME C-552"/>
    <property type="match status" value="1"/>
</dbReference>
<feature type="signal peptide" evidence="11">
    <location>
        <begin position="1"/>
        <end position="24"/>
    </location>
</feature>
<keyword evidence="4" id="KW-0349">Heme</keyword>
<feature type="chain" id="PRO_5039658990" description="nitrite reductase (cytochrome; ammonia-forming)" evidence="11">
    <location>
        <begin position="25"/>
        <end position="401"/>
    </location>
</feature>
<dbReference type="SUPFAM" id="SSF48695">
    <property type="entry name" value="Multiheme cytochromes"/>
    <property type="match status" value="1"/>
</dbReference>
<evidence type="ECO:0000313" key="12">
    <source>
        <dbReference type="EMBL" id="ACV28576.1"/>
    </source>
</evidence>
<keyword evidence="13" id="KW-1185">Reference proteome</keyword>
<evidence type="ECO:0000256" key="8">
    <source>
        <dbReference type="ARBA" id="ARBA00023002"/>
    </source>
</evidence>
<dbReference type="EC" id="1.7.2.2" evidence="3"/>
<keyword evidence="9" id="KW-0408">Iron</keyword>
<dbReference type="GO" id="GO:0046872">
    <property type="term" value="F:metal ion binding"/>
    <property type="evidence" value="ECO:0007669"/>
    <property type="project" value="UniProtKB-KW"/>
</dbReference>
<comment type="similarity">
    <text evidence="2">Belongs to the cytochrome c-552 family.</text>
</comment>
<evidence type="ECO:0000256" key="1">
    <source>
        <dbReference type="ARBA" id="ARBA00004196"/>
    </source>
</evidence>
<evidence type="ECO:0000313" key="13">
    <source>
        <dbReference type="Proteomes" id="UP000002294"/>
    </source>
</evidence>
<evidence type="ECO:0000256" key="11">
    <source>
        <dbReference type="SAM" id="SignalP"/>
    </source>
</evidence>
<dbReference type="EMBL" id="CP001708">
    <property type="protein sequence ID" value="ACV28576.1"/>
    <property type="molecule type" value="Genomic_DNA"/>
</dbReference>
<dbReference type="HOGENOM" id="CLU_035040_1_0_9"/>
<accession>C7RGG5</accession>
<evidence type="ECO:0000256" key="7">
    <source>
        <dbReference type="ARBA" id="ARBA00022837"/>
    </source>
</evidence>
<dbReference type="PANTHER" id="PTHR30633">
    <property type="entry name" value="CYTOCHROME C-552 RESPIRATORY NITRITE REDUCTASE"/>
    <property type="match status" value="1"/>
</dbReference>
<evidence type="ECO:0000256" key="5">
    <source>
        <dbReference type="ARBA" id="ARBA00022723"/>
    </source>
</evidence>
<dbReference type="Gene3D" id="1.20.140.10">
    <property type="entry name" value="Butyryl-CoA Dehydrogenase, subunit A, domain 3"/>
    <property type="match status" value="1"/>
</dbReference>
<dbReference type="GO" id="GO:0019645">
    <property type="term" value="P:anaerobic electron transport chain"/>
    <property type="evidence" value="ECO:0007669"/>
    <property type="project" value="TreeGrafter"/>
</dbReference>
<dbReference type="PIRSF" id="PIRSF000243">
    <property type="entry name" value="Cyt_c552"/>
    <property type="match status" value="1"/>
</dbReference>
<dbReference type="STRING" id="525919.Apre_0529"/>
<dbReference type="KEGG" id="apr:Apre_0529"/>
<dbReference type="PROSITE" id="PS51257">
    <property type="entry name" value="PROKAR_LIPOPROTEIN"/>
    <property type="match status" value="1"/>
</dbReference>
<dbReference type="RefSeq" id="WP_015777487.1">
    <property type="nucleotide sequence ID" value="NC_013171.1"/>
</dbReference>
<evidence type="ECO:0000256" key="10">
    <source>
        <dbReference type="ARBA" id="ARBA00049131"/>
    </source>
</evidence>
<comment type="subcellular location">
    <subcellularLocation>
        <location evidence="1">Cell envelope</location>
    </subcellularLocation>
</comment>
<dbReference type="GO" id="GO:0030288">
    <property type="term" value="C:outer membrane-bounded periplasmic space"/>
    <property type="evidence" value="ECO:0007669"/>
    <property type="project" value="TreeGrafter"/>
</dbReference>
<dbReference type="AlphaFoldDB" id="C7RGG5"/>
<protein>
    <recommendedName>
        <fullName evidence="3">nitrite reductase (cytochrome; ammonia-forming)</fullName>
        <ecNumber evidence="3">1.7.2.2</ecNumber>
    </recommendedName>
</protein>
<evidence type="ECO:0000256" key="2">
    <source>
        <dbReference type="ARBA" id="ARBA00009288"/>
    </source>
</evidence>
<dbReference type="Proteomes" id="UP000002294">
    <property type="component" value="Chromosome"/>
</dbReference>
<dbReference type="CDD" id="cd00548">
    <property type="entry name" value="NrfA-like"/>
    <property type="match status" value="1"/>
</dbReference>
<evidence type="ECO:0000256" key="9">
    <source>
        <dbReference type="ARBA" id="ARBA00023004"/>
    </source>
</evidence>
<dbReference type="GO" id="GO:0020037">
    <property type="term" value="F:heme binding"/>
    <property type="evidence" value="ECO:0007669"/>
    <property type="project" value="TreeGrafter"/>
</dbReference>
<evidence type="ECO:0000256" key="6">
    <source>
        <dbReference type="ARBA" id="ARBA00022729"/>
    </source>
</evidence>
<keyword evidence="8 12" id="KW-0560">Oxidoreductase</keyword>
<dbReference type="InterPro" id="IPR036280">
    <property type="entry name" value="Multihaem_cyt_sf"/>
</dbReference>
<gene>
    <name evidence="12" type="ordered locus">Apre_0529</name>
</gene>
<comment type="catalytic activity">
    <reaction evidence="10">
        <text>6 Fe(III)-[cytochrome c] + NH4(+) + 2 H2O = 6 Fe(II)-[cytochrome c] + nitrite + 8 H(+)</text>
        <dbReference type="Rhea" id="RHEA:13089"/>
        <dbReference type="Rhea" id="RHEA-COMP:10350"/>
        <dbReference type="Rhea" id="RHEA-COMP:14399"/>
        <dbReference type="ChEBI" id="CHEBI:15377"/>
        <dbReference type="ChEBI" id="CHEBI:15378"/>
        <dbReference type="ChEBI" id="CHEBI:16301"/>
        <dbReference type="ChEBI" id="CHEBI:28938"/>
        <dbReference type="ChEBI" id="CHEBI:29033"/>
        <dbReference type="ChEBI" id="CHEBI:29034"/>
        <dbReference type="EC" id="1.7.2.2"/>
    </reaction>
</comment>
<name>C7RGG5_ANAPD</name>
<reference evidence="12 13" key="1">
    <citation type="journal article" date="2009" name="Stand. Genomic Sci.">
        <title>Complete genome sequence of Anaerococcus prevotii type strain (PC1).</title>
        <authorList>
            <person name="Labutti K."/>
            <person name="Pukall R."/>
            <person name="Steenblock K."/>
            <person name="Glavina Del Rio T."/>
            <person name="Tice H."/>
            <person name="Copeland A."/>
            <person name="Cheng J.F."/>
            <person name="Lucas S."/>
            <person name="Chen F."/>
            <person name="Nolan M."/>
            <person name="Bruce D."/>
            <person name="Goodwin L."/>
            <person name="Pitluck S."/>
            <person name="Ivanova N."/>
            <person name="Mavromatis K."/>
            <person name="Ovchinnikova G."/>
            <person name="Pati A."/>
            <person name="Chen A."/>
            <person name="Palaniappan K."/>
            <person name="Land M."/>
            <person name="Hauser L."/>
            <person name="Chang Y.J."/>
            <person name="Jeffries C.D."/>
            <person name="Chain P."/>
            <person name="Saunders E."/>
            <person name="Brettin T."/>
            <person name="Detter J.C."/>
            <person name="Han C."/>
            <person name="Goker M."/>
            <person name="Bristow J."/>
            <person name="Eisen J.A."/>
            <person name="Markowitz V."/>
            <person name="Hugenholtz P."/>
            <person name="Kyrpides N.C."/>
            <person name="Klenk H.P."/>
            <person name="Lapidus A."/>
        </authorList>
    </citation>
    <scope>NUCLEOTIDE SEQUENCE [LARGE SCALE GENOMIC DNA]</scope>
    <source>
        <strain evidence="13">ATCC 9321 / DSM 20548 / JCM 6508 / NCTC 11806 / PC1</strain>
    </source>
</reference>
<evidence type="ECO:0000256" key="3">
    <source>
        <dbReference type="ARBA" id="ARBA00011887"/>
    </source>
</evidence>
<keyword evidence="7" id="KW-0106">Calcium</keyword>
<dbReference type="eggNOG" id="COG3303">
    <property type="taxonomic scope" value="Bacteria"/>
</dbReference>
<evidence type="ECO:0000256" key="4">
    <source>
        <dbReference type="ARBA" id="ARBA00022617"/>
    </source>
</evidence>
<keyword evidence="6 11" id="KW-0732">Signal</keyword>
<dbReference type="GO" id="GO:0042279">
    <property type="term" value="F:nitrite reductase (cytochrome, ammonia-forming) activity"/>
    <property type="evidence" value="ECO:0007669"/>
    <property type="project" value="UniProtKB-EC"/>
</dbReference>
<dbReference type="Pfam" id="PF02335">
    <property type="entry name" value="Cytochrom_C552"/>
    <property type="match status" value="1"/>
</dbReference>
<sequence>MKKKILSLLSAITFVFLLSSCSNDSEIKTADDWKEKYPDVYATYQANADMSETKYGGSVQVDYLEEYPNLKEFYDGYGFSKQYDRARGHTYALEDVLNTKRPKAGASCLACKSADFVVALEKGGVDVNVMDFDEFVENNPDMSTISCYDCHMNDVPSLQVTRSHTQKAIEKGEIPTNADLETITCAQCHVEYYQDPETKEVIMPTKYGLETDDMLKYYDEIEFKDWEHPQTKAPMLKAQHPEFETFHGSVHQQAGLTCIDCHMPEVEGEDGKMVKSHHWTSPLKNKETLENTCLSCHAGKTSDELIAWVEEVQGEVYDRTNEVSDKLKVYIDELALHIEKGDLSDEDKAKLQDIHRKAQFKWDFVFVENGEGFHNSTSAHKNLDEAEALIDEGMEILDKYK</sequence>
<dbReference type="InterPro" id="IPR003321">
    <property type="entry name" value="Cyt_c552"/>
</dbReference>
<dbReference type="OrthoDB" id="9780421at2"/>